<gene>
    <name evidence="2" type="ORF">HNY73_006685</name>
</gene>
<evidence type="ECO:0000256" key="1">
    <source>
        <dbReference type="SAM" id="MobiDB-lite"/>
    </source>
</evidence>
<reference evidence="2" key="1">
    <citation type="journal article" date="2020" name="bioRxiv">
        <title>Chromosome-level reference genome of the European wasp spider Argiope bruennichi: a resource for studies on range expansion and evolutionary adaptation.</title>
        <authorList>
            <person name="Sheffer M.M."/>
            <person name="Hoppe A."/>
            <person name="Krehenwinkel H."/>
            <person name="Uhl G."/>
            <person name="Kuss A.W."/>
            <person name="Jensen L."/>
            <person name="Jensen C."/>
            <person name="Gillespie R.G."/>
            <person name="Hoff K.J."/>
            <person name="Prost S."/>
        </authorList>
    </citation>
    <scope>NUCLEOTIDE SEQUENCE</scope>
</reference>
<dbReference type="AlphaFoldDB" id="A0A8T0FGT0"/>
<evidence type="ECO:0000313" key="2">
    <source>
        <dbReference type="EMBL" id="KAF8788669.1"/>
    </source>
</evidence>
<sequence length="346" mass="39376">MPIKRVAVCEEEICLKKRKEDHQSLPDHESSQQLLKKSCHCCNPHISSGGDNPSRKDSTVTGASTSGLANDLIASRIPQQSEVIHKAGHSPGEMESNCKPDQPNSVDNSCVHLRKESSSRPGHALRDLFNESIDEYALFVNNWRIFYSNLPMDVLTEEETICKNIRQVLDKESKLKKTISQTESLNIDQTLNKDEFQNHVDQGNKHCYDLENLDFWEDKQSETEGVVLFPPVSSTSINTNTYLYSQCPERGESNSVPFIPDISKTDIPWKSEDLFKDVEINFPKKNQMPPFPKVRIRLPDLLEKTDEFTDCNKDPLNAKDIFHSFAENFPGGNSNFTKRNPFVNIF</sequence>
<name>A0A8T0FGT0_ARGBR</name>
<protein>
    <submittedName>
        <fullName evidence="2">Uncharacterized protein</fullName>
    </submittedName>
</protein>
<proteinExistence type="predicted"/>
<organism evidence="2 3">
    <name type="scientific">Argiope bruennichi</name>
    <name type="common">Wasp spider</name>
    <name type="synonym">Aranea bruennichi</name>
    <dbReference type="NCBI Taxonomy" id="94029"/>
    <lineage>
        <taxon>Eukaryota</taxon>
        <taxon>Metazoa</taxon>
        <taxon>Ecdysozoa</taxon>
        <taxon>Arthropoda</taxon>
        <taxon>Chelicerata</taxon>
        <taxon>Arachnida</taxon>
        <taxon>Araneae</taxon>
        <taxon>Araneomorphae</taxon>
        <taxon>Entelegynae</taxon>
        <taxon>Araneoidea</taxon>
        <taxon>Araneidae</taxon>
        <taxon>Argiope</taxon>
    </lineage>
</organism>
<evidence type="ECO:0000313" key="3">
    <source>
        <dbReference type="Proteomes" id="UP000807504"/>
    </source>
</evidence>
<reference evidence="2" key="2">
    <citation type="submission" date="2020-06" db="EMBL/GenBank/DDBJ databases">
        <authorList>
            <person name="Sheffer M."/>
        </authorList>
    </citation>
    <scope>NUCLEOTIDE SEQUENCE</scope>
</reference>
<accession>A0A8T0FGT0</accession>
<dbReference type="EMBL" id="JABXBU010000012">
    <property type="protein sequence ID" value="KAF8788669.1"/>
    <property type="molecule type" value="Genomic_DNA"/>
</dbReference>
<comment type="caution">
    <text evidence="2">The sequence shown here is derived from an EMBL/GenBank/DDBJ whole genome shotgun (WGS) entry which is preliminary data.</text>
</comment>
<dbReference type="Proteomes" id="UP000807504">
    <property type="component" value="Unassembled WGS sequence"/>
</dbReference>
<feature type="region of interest" description="Disordered" evidence="1">
    <location>
        <begin position="86"/>
        <end position="109"/>
    </location>
</feature>
<keyword evidence="3" id="KW-1185">Reference proteome</keyword>